<dbReference type="PROSITE" id="PS00028">
    <property type="entry name" value="ZINC_FINGER_C2H2_1"/>
    <property type="match status" value="6"/>
</dbReference>
<evidence type="ECO:0000256" key="6">
    <source>
        <dbReference type="SAM" id="MobiDB-lite"/>
    </source>
</evidence>
<evidence type="ECO:0000256" key="5">
    <source>
        <dbReference type="PROSITE-ProRule" id="PRU00042"/>
    </source>
</evidence>
<keyword evidence="3 5" id="KW-0863">Zinc-finger</keyword>
<dbReference type="RefSeq" id="XP_003730705.1">
    <property type="nucleotide sequence ID" value="XM_003730657.3"/>
</dbReference>
<feature type="domain" description="C2H2-type" evidence="7">
    <location>
        <begin position="294"/>
        <end position="321"/>
    </location>
</feature>
<feature type="region of interest" description="Disordered" evidence="6">
    <location>
        <begin position="65"/>
        <end position="91"/>
    </location>
</feature>
<sequence>MESTQQDKPDPAPQASSALGIPGHPRSQRSKSSDDPSTRPPLERGTQLMNYGSQNPMLVVTMKQDESAVPQDLSKHGSHISRESSSETTGTNMDMQFVVLDDDDEDDIEDDVRVEFMQTESLDSPGEASANAAGSENSSPGFLLKCSMCDRVFSSQQRLMLHINKHMGAKPYACPHCPANFNSRASFQRHRRSHKSSMADIQTHTCTLCHAQFSDIQHLTEHLKIHTEKRRSCPHCGIFIGGSRSMQKHISIEHPAMVKTYKKHRPPNIPVRVDLQSGNPDPLPSTSHEGDKPVSCRRCGRQFQTNRALQGHMKGHSRLYQWNPRRCKCGVLLADEAEYQRHLKNSCCTAISSSDLLSPPIDSPGSLSPVSPNSAAHLMAVSAQRQANTRSRSLDSFLRNPPAPFAMISRYPASAEGALVEFPPSLAARYAGSAHSMGSLQYETSSPVSKETPSSQSASEQRSQSPINRITIKTEAEEEEEWSEVVNIVQVHSNTTTSEEPSGDGDSIQEPQPHYTFNRDEEIANRERTEHQVVGSVTKSRHNEKDDQHRKVQSVTLGGTEASSSSGTMQVDKPIEPAISPRFSVPQGNDSRKGSDSGPSLGRMSSESPNMQISSSQSSHPPPPHPLVNSSLLGDRDQEGLPWRCSFCGITFEDSLMYVIHKGCHEPGSSFRCSMCGEQCADKVTFMLHFVRGQHTKPTHV</sequence>
<evidence type="ECO:0000313" key="8">
    <source>
        <dbReference type="EnsemblMetazoa" id="XP_003730705"/>
    </source>
</evidence>
<dbReference type="Pfam" id="PF13912">
    <property type="entry name" value="zf-C2H2_6"/>
    <property type="match status" value="2"/>
</dbReference>
<evidence type="ECO:0000256" key="2">
    <source>
        <dbReference type="ARBA" id="ARBA00022737"/>
    </source>
</evidence>
<keyword evidence="2" id="KW-0677">Repeat</keyword>
<accession>A0A7M7GMX4</accession>
<feature type="region of interest" description="Disordered" evidence="6">
    <location>
        <begin position="1"/>
        <end position="53"/>
    </location>
</feature>
<dbReference type="GeneID" id="580897"/>
<reference evidence="9" key="1">
    <citation type="submission" date="2015-02" db="EMBL/GenBank/DDBJ databases">
        <title>Genome sequencing for Strongylocentrotus purpuratus.</title>
        <authorList>
            <person name="Murali S."/>
            <person name="Liu Y."/>
            <person name="Vee V."/>
            <person name="English A."/>
            <person name="Wang M."/>
            <person name="Skinner E."/>
            <person name="Han Y."/>
            <person name="Muzny D.M."/>
            <person name="Worley K.C."/>
            <person name="Gibbs R.A."/>
        </authorList>
    </citation>
    <scope>NUCLEOTIDE SEQUENCE</scope>
</reference>
<feature type="domain" description="C2H2-type" evidence="7">
    <location>
        <begin position="172"/>
        <end position="199"/>
    </location>
</feature>
<dbReference type="PANTHER" id="PTHR24408">
    <property type="entry name" value="ZINC FINGER PROTEIN"/>
    <property type="match status" value="1"/>
</dbReference>
<dbReference type="InterPro" id="IPR013087">
    <property type="entry name" value="Znf_C2H2_type"/>
</dbReference>
<name>A0A7M7GMX4_STRPU</name>
<feature type="compositionally biased region" description="Low complexity" evidence="6">
    <location>
        <begin position="604"/>
        <end position="619"/>
    </location>
</feature>
<dbReference type="PANTHER" id="PTHR24408:SF64">
    <property type="entry name" value="LINKING IMMUNITY AND METABOLISM-RELATED"/>
    <property type="match status" value="1"/>
</dbReference>
<dbReference type="SMART" id="SM00355">
    <property type="entry name" value="ZnF_C2H2"/>
    <property type="match status" value="7"/>
</dbReference>
<feature type="region of interest" description="Disordered" evidence="6">
    <location>
        <begin position="441"/>
        <end position="469"/>
    </location>
</feature>
<dbReference type="AlphaFoldDB" id="A0A7M7GMX4"/>
<feature type="region of interest" description="Disordered" evidence="6">
    <location>
        <begin position="494"/>
        <end position="513"/>
    </location>
</feature>
<dbReference type="Pfam" id="PF00096">
    <property type="entry name" value="zf-C2H2"/>
    <property type="match status" value="1"/>
</dbReference>
<dbReference type="EnsemblMetazoa" id="XM_003730657">
    <property type="protein sequence ID" value="XP_003730705"/>
    <property type="gene ID" value="LOC580897"/>
</dbReference>
<feature type="compositionally biased region" description="Polar residues" evidence="6">
    <location>
        <begin position="276"/>
        <end position="287"/>
    </location>
</feature>
<keyword evidence="4" id="KW-0862">Zinc</keyword>
<dbReference type="Pfam" id="PF13894">
    <property type="entry name" value="zf-C2H2_4"/>
    <property type="match status" value="1"/>
</dbReference>
<dbReference type="InParanoid" id="A0A7M7GMX4"/>
<protein>
    <recommendedName>
        <fullName evidence="7">C2H2-type domain-containing protein</fullName>
    </recommendedName>
</protein>
<evidence type="ECO:0000256" key="4">
    <source>
        <dbReference type="ARBA" id="ARBA00022833"/>
    </source>
</evidence>
<dbReference type="OrthoDB" id="5576026at2759"/>
<evidence type="ECO:0000313" key="9">
    <source>
        <dbReference type="Proteomes" id="UP000007110"/>
    </source>
</evidence>
<feature type="region of interest" description="Disordered" evidence="6">
    <location>
        <begin position="273"/>
        <end position="295"/>
    </location>
</feature>
<dbReference type="GO" id="GO:0003700">
    <property type="term" value="F:DNA-binding transcription factor activity"/>
    <property type="evidence" value="ECO:0000318"/>
    <property type="project" value="GO_Central"/>
</dbReference>
<dbReference type="OMA" id="NILMEHQ"/>
<organism evidence="8 9">
    <name type="scientific">Strongylocentrotus purpuratus</name>
    <name type="common">Purple sea urchin</name>
    <dbReference type="NCBI Taxonomy" id="7668"/>
    <lineage>
        <taxon>Eukaryota</taxon>
        <taxon>Metazoa</taxon>
        <taxon>Echinodermata</taxon>
        <taxon>Eleutherozoa</taxon>
        <taxon>Echinozoa</taxon>
        <taxon>Echinoidea</taxon>
        <taxon>Euechinoidea</taxon>
        <taxon>Echinacea</taxon>
        <taxon>Camarodonta</taxon>
        <taxon>Echinidea</taxon>
        <taxon>Strongylocentrotidae</taxon>
        <taxon>Strongylocentrotus</taxon>
    </lineage>
</organism>
<keyword evidence="9" id="KW-1185">Reference proteome</keyword>
<dbReference type="GO" id="GO:0006357">
    <property type="term" value="P:regulation of transcription by RNA polymerase II"/>
    <property type="evidence" value="ECO:0000318"/>
    <property type="project" value="GO_Central"/>
</dbReference>
<feature type="compositionally biased region" description="Polar residues" evidence="6">
    <location>
        <begin position="441"/>
        <end position="453"/>
    </location>
</feature>
<dbReference type="GO" id="GO:0008270">
    <property type="term" value="F:zinc ion binding"/>
    <property type="evidence" value="ECO:0007669"/>
    <property type="project" value="UniProtKB-KW"/>
</dbReference>
<feature type="compositionally biased region" description="Low complexity" evidence="6">
    <location>
        <begin position="454"/>
        <end position="465"/>
    </location>
</feature>
<dbReference type="Gene3D" id="3.30.160.60">
    <property type="entry name" value="Classic Zinc Finger"/>
    <property type="match status" value="4"/>
</dbReference>
<dbReference type="InterPro" id="IPR036236">
    <property type="entry name" value="Znf_C2H2_sf"/>
</dbReference>
<feature type="compositionally biased region" description="Basic and acidic residues" evidence="6">
    <location>
        <begin position="1"/>
        <end position="10"/>
    </location>
</feature>
<dbReference type="KEGG" id="spu:580897"/>
<feature type="domain" description="C2H2-type" evidence="7">
    <location>
        <begin position="144"/>
        <end position="171"/>
    </location>
</feature>
<dbReference type="PROSITE" id="PS50157">
    <property type="entry name" value="ZINC_FINGER_C2H2_2"/>
    <property type="match status" value="4"/>
</dbReference>
<reference evidence="8" key="2">
    <citation type="submission" date="2021-01" db="UniProtKB">
        <authorList>
            <consortium name="EnsemblMetazoa"/>
        </authorList>
    </citation>
    <scope>IDENTIFICATION</scope>
</reference>
<evidence type="ECO:0000259" key="7">
    <source>
        <dbReference type="PROSITE" id="PS50157"/>
    </source>
</evidence>
<feature type="compositionally biased region" description="Polar residues" evidence="6">
    <location>
        <begin position="553"/>
        <end position="569"/>
    </location>
</feature>
<keyword evidence="1" id="KW-0479">Metal-binding</keyword>
<feature type="region of interest" description="Disordered" evidence="6">
    <location>
        <begin position="524"/>
        <end position="633"/>
    </location>
</feature>
<evidence type="ECO:0000256" key="3">
    <source>
        <dbReference type="ARBA" id="ARBA00022771"/>
    </source>
</evidence>
<dbReference type="SUPFAM" id="SSF57667">
    <property type="entry name" value="beta-beta-alpha zinc fingers"/>
    <property type="match status" value="3"/>
</dbReference>
<dbReference type="GO" id="GO:0000978">
    <property type="term" value="F:RNA polymerase II cis-regulatory region sequence-specific DNA binding"/>
    <property type="evidence" value="ECO:0000318"/>
    <property type="project" value="GO_Central"/>
</dbReference>
<evidence type="ECO:0000256" key="1">
    <source>
        <dbReference type="ARBA" id="ARBA00022723"/>
    </source>
</evidence>
<dbReference type="Proteomes" id="UP000007110">
    <property type="component" value="Unassembled WGS sequence"/>
</dbReference>
<proteinExistence type="predicted"/>
<feature type="domain" description="C2H2-type" evidence="7">
    <location>
        <begin position="204"/>
        <end position="231"/>
    </location>
</feature>
<feature type="compositionally biased region" description="Basic and acidic residues" evidence="6">
    <location>
        <begin position="541"/>
        <end position="550"/>
    </location>
</feature>